<evidence type="ECO:0000313" key="2">
    <source>
        <dbReference type="EMBL" id="JAP07350.1"/>
    </source>
</evidence>
<accession>A0A0V0GJC0</accession>
<dbReference type="AlphaFoldDB" id="A0A0V0GJC0"/>
<dbReference type="EMBL" id="GEDG01038942">
    <property type="protein sequence ID" value="JAP07350.1"/>
    <property type="molecule type" value="Transcribed_RNA"/>
</dbReference>
<feature type="chain" id="PRO_5006865374" evidence="1">
    <location>
        <begin position="19"/>
        <end position="67"/>
    </location>
</feature>
<evidence type="ECO:0000256" key="1">
    <source>
        <dbReference type="SAM" id="SignalP"/>
    </source>
</evidence>
<proteinExistence type="predicted"/>
<protein>
    <submittedName>
        <fullName evidence="2">Putative ovule protein</fullName>
    </submittedName>
</protein>
<feature type="non-terminal residue" evidence="2">
    <location>
        <position position="1"/>
    </location>
</feature>
<sequence>LLVFCYLVTLLFPSLTSRLFVTHLLSHSSSIYIQDYLFMFHSHSFPWYNVAILTCGSSHLWERINFV</sequence>
<keyword evidence="1" id="KW-0732">Signal</keyword>
<feature type="signal peptide" evidence="1">
    <location>
        <begin position="1"/>
        <end position="18"/>
    </location>
</feature>
<reference evidence="2" key="1">
    <citation type="submission" date="2015-12" db="EMBL/GenBank/DDBJ databases">
        <title>Gene expression during late stages of embryo sac development: a critical building block for successful pollen-pistil interactions.</title>
        <authorList>
            <person name="Liu Y."/>
            <person name="Joly V."/>
            <person name="Sabar M."/>
            <person name="Matton D.P."/>
        </authorList>
    </citation>
    <scope>NUCLEOTIDE SEQUENCE</scope>
</reference>
<name>A0A0V0GJC0_SOLCH</name>
<organism evidence="2">
    <name type="scientific">Solanum chacoense</name>
    <name type="common">Chaco potato</name>
    <dbReference type="NCBI Taxonomy" id="4108"/>
    <lineage>
        <taxon>Eukaryota</taxon>
        <taxon>Viridiplantae</taxon>
        <taxon>Streptophyta</taxon>
        <taxon>Embryophyta</taxon>
        <taxon>Tracheophyta</taxon>
        <taxon>Spermatophyta</taxon>
        <taxon>Magnoliopsida</taxon>
        <taxon>eudicotyledons</taxon>
        <taxon>Gunneridae</taxon>
        <taxon>Pentapetalae</taxon>
        <taxon>asterids</taxon>
        <taxon>lamiids</taxon>
        <taxon>Solanales</taxon>
        <taxon>Solanaceae</taxon>
        <taxon>Solanoideae</taxon>
        <taxon>Solaneae</taxon>
        <taxon>Solanum</taxon>
    </lineage>
</organism>